<dbReference type="NCBIfam" id="TIGR03083">
    <property type="entry name" value="maleylpyruvate isomerase family mycothiol-dependent enzyme"/>
    <property type="match status" value="1"/>
</dbReference>
<reference evidence="2 3" key="1">
    <citation type="submission" date="2017-02" db="EMBL/GenBank/DDBJ databases">
        <title>Complete genome sequences of Mycobacterium kansasii strains isolated from rhesus macaques.</title>
        <authorList>
            <person name="Panda A."/>
            <person name="Nagaraj S."/>
            <person name="Zhao X."/>
            <person name="Tettelin H."/>
            <person name="Detolla L.J."/>
        </authorList>
    </citation>
    <scope>NUCLEOTIDE SEQUENCE [LARGE SCALE GENOMIC DNA]</scope>
    <source>
        <strain evidence="2 3">11-3813</strain>
    </source>
</reference>
<dbReference type="InterPro" id="IPR017517">
    <property type="entry name" value="Maleyloyr_isom"/>
</dbReference>
<evidence type="ECO:0000313" key="2">
    <source>
        <dbReference type="EMBL" id="OOK65824.1"/>
    </source>
</evidence>
<dbReference type="AlphaFoldDB" id="A0A1V3WFS0"/>
<dbReference type="Gene3D" id="1.20.120.450">
    <property type="entry name" value="dinb family like domain"/>
    <property type="match status" value="1"/>
</dbReference>
<protein>
    <recommendedName>
        <fullName evidence="1">Mycothiol-dependent maleylpyruvate isomerase metal-binding domain-containing protein</fullName>
    </recommendedName>
</protein>
<dbReference type="InterPro" id="IPR024344">
    <property type="entry name" value="MDMPI_metal-binding"/>
</dbReference>
<dbReference type="EMBL" id="MVBM01000010">
    <property type="protein sequence ID" value="OOK65824.1"/>
    <property type="molecule type" value="Genomic_DNA"/>
</dbReference>
<comment type="caution">
    <text evidence="2">The sequence shown here is derived from an EMBL/GenBank/DDBJ whole genome shotgun (WGS) entry which is preliminary data.</text>
</comment>
<gene>
    <name evidence="2" type="ORF">BZL30_8754</name>
</gene>
<name>A0A1V3WFS0_MYCKA</name>
<sequence>MADIWTTIATERGALADALATLTPSQWDTPSLCTGWTVRDVVAHLSATASLNPATFFLALARAGFNFDKFADGQIAKRRGPDAAATLEEFRRLQHSTSAPPGPKTSWLGEIVVHGEDIRRPLGISHAYPPDAVAQVIDFYKGSNMLIGSKSRISGLALRATDHDWHHGQGDRVEGPLLSLLLATTGRVAGCDDLTGPACRPCGADAPPTDDDVIDTTPWKSWPAGCCCGRPTIRSR</sequence>
<dbReference type="Proteomes" id="UP000189229">
    <property type="component" value="Unassembled WGS sequence"/>
</dbReference>
<feature type="domain" description="Mycothiol-dependent maleylpyruvate isomerase metal-binding" evidence="1">
    <location>
        <begin position="10"/>
        <end position="93"/>
    </location>
</feature>
<dbReference type="SUPFAM" id="SSF109854">
    <property type="entry name" value="DinB/YfiT-like putative metalloenzymes"/>
    <property type="match status" value="1"/>
</dbReference>
<evidence type="ECO:0000313" key="3">
    <source>
        <dbReference type="Proteomes" id="UP000189229"/>
    </source>
</evidence>
<dbReference type="GO" id="GO:0046872">
    <property type="term" value="F:metal ion binding"/>
    <property type="evidence" value="ECO:0007669"/>
    <property type="project" value="InterPro"/>
</dbReference>
<organism evidence="2 3">
    <name type="scientific">Mycobacterium kansasii</name>
    <dbReference type="NCBI Taxonomy" id="1768"/>
    <lineage>
        <taxon>Bacteria</taxon>
        <taxon>Bacillati</taxon>
        <taxon>Actinomycetota</taxon>
        <taxon>Actinomycetes</taxon>
        <taxon>Mycobacteriales</taxon>
        <taxon>Mycobacteriaceae</taxon>
        <taxon>Mycobacterium</taxon>
    </lineage>
</organism>
<evidence type="ECO:0000259" key="1">
    <source>
        <dbReference type="Pfam" id="PF11716"/>
    </source>
</evidence>
<dbReference type="Pfam" id="PF11716">
    <property type="entry name" value="MDMPI_N"/>
    <property type="match status" value="1"/>
</dbReference>
<accession>A0A1V3WFS0</accession>
<proteinExistence type="predicted"/>
<dbReference type="InterPro" id="IPR034660">
    <property type="entry name" value="DinB/YfiT-like"/>
</dbReference>